<dbReference type="PANTHER" id="PTHR43394:SF27">
    <property type="entry name" value="ATP-DEPENDENT TRANSLOCASE ABCB1-LIKE"/>
    <property type="match status" value="1"/>
</dbReference>
<dbReference type="PRINTS" id="PR00113">
    <property type="entry name" value="ALKPHPHTASE"/>
</dbReference>
<dbReference type="FunFam" id="3.40.50.300:FF:001530">
    <property type="entry name" value="ABC multidrug transporter (Eurofung)"/>
    <property type="match status" value="1"/>
</dbReference>
<feature type="transmembrane region" description="Helical" evidence="17">
    <location>
        <begin position="966"/>
        <end position="987"/>
    </location>
</feature>
<keyword evidence="5" id="KW-0813">Transport</keyword>
<feature type="transmembrane region" description="Helical" evidence="17">
    <location>
        <begin position="98"/>
        <end position="119"/>
    </location>
</feature>
<dbReference type="CDD" id="cd16012">
    <property type="entry name" value="ALP"/>
    <property type="match status" value="1"/>
</dbReference>
<feature type="transmembrane region" description="Helical" evidence="17">
    <location>
        <begin position="174"/>
        <end position="193"/>
    </location>
</feature>
<comment type="similarity">
    <text evidence="15">Belongs to the alkaline phosphatase family.</text>
</comment>
<keyword evidence="8" id="KW-0547">Nucleotide-binding</keyword>
<dbReference type="InterPro" id="IPR011527">
    <property type="entry name" value="ABC1_TM_dom"/>
</dbReference>
<dbReference type="PROSITE" id="PS50893">
    <property type="entry name" value="ABC_TRANSPORTER_2"/>
    <property type="match status" value="2"/>
</dbReference>
<dbReference type="CDD" id="cd18578">
    <property type="entry name" value="ABC_6TM_Pgp_ABCB1_D2_like"/>
    <property type="match status" value="1"/>
</dbReference>
<evidence type="ECO:0000256" key="1">
    <source>
        <dbReference type="ARBA" id="ARBA00004141"/>
    </source>
</evidence>
<dbReference type="PROSITE" id="PS00211">
    <property type="entry name" value="ABC_TRANSPORTER_1"/>
    <property type="match status" value="2"/>
</dbReference>
<keyword evidence="21" id="KW-1185">Reference proteome</keyword>
<dbReference type="Proteomes" id="UP000830671">
    <property type="component" value="Chromosome 4"/>
</dbReference>
<evidence type="ECO:0000256" key="10">
    <source>
        <dbReference type="ARBA" id="ARBA00022989"/>
    </source>
</evidence>
<dbReference type="SMART" id="SM00098">
    <property type="entry name" value="alkPPc"/>
    <property type="match status" value="1"/>
</dbReference>
<accession>A0A9Q8SRW6</accession>
<dbReference type="InterPro" id="IPR003593">
    <property type="entry name" value="AAA+_ATPase"/>
</dbReference>
<evidence type="ECO:0000256" key="3">
    <source>
        <dbReference type="ARBA" id="ARBA00007577"/>
    </source>
</evidence>
<dbReference type="GO" id="GO:0005524">
    <property type="term" value="F:ATP binding"/>
    <property type="evidence" value="ECO:0007669"/>
    <property type="project" value="UniProtKB-KW"/>
</dbReference>
<feature type="domain" description="ABC transmembrane type-1" evidence="19">
    <location>
        <begin position="52"/>
        <end position="342"/>
    </location>
</feature>
<evidence type="ECO:0000256" key="17">
    <source>
        <dbReference type="SAM" id="Phobius"/>
    </source>
</evidence>
<feature type="binding site" evidence="14">
    <location>
        <position position="2148"/>
    </location>
    <ligand>
        <name>Zn(2+)</name>
        <dbReference type="ChEBI" id="CHEBI:29105"/>
        <label>2</label>
    </ligand>
</feature>
<keyword evidence="11 17" id="KW-0472">Membrane</keyword>
<feature type="transmembrane region" description="Helical" evidence="17">
    <location>
        <begin position="818"/>
        <end position="845"/>
    </location>
</feature>
<feature type="transmembrane region" description="Helical" evidence="17">
    <location>
        <begin position="199"/>
        <end position="219"/>
    </location>
</feature>
<protein>
    <recommendedName>
        <fullName evidence="4">alkaline phosphatase</fullName>
        <ecNumber evidence="4">3.1.3.1</ecNumber>
    </recommendedName>
</protein>
<evidence type="ECO:0000256" key="15">
    <source>
        <dbReference type="RuleBase" id="RU003946"/>
    </source>
</evidence>
<evidence type="ECO:0000256" key="5">
    <source>
        <dbReference type="ARBA" id="ARBA00022448"/>
    </source>
</evidence>
<evidence type="ECO:0000256" key="9">
    <source>
        <dbReference type="ARBA" id="ARBA00022840"/>
    </source>
</evidence>
<dbReference type="InterPro" id="IPR039421">
    <property type="entry name" value="Type_1_exporter"/>
</dbReference>
<dbReference type="EC" id="3.1.3.1" evidence="4"/>
<feature type="transmembrane region" description="Helical" evidence="17">
    <location>
        <begin position="748"/>
        <end position="775"/>
    </location>
</feature>
<keyword evidence="14" id="KW-0862">Zinc</keyword>
<comment type="subcellular location">
    <subcellularLocation>
        <location evidence="2">Endomembrane system</location>
    </subcellularLocation>
    <subcellularLocation>
        <location evidence="1">Membrane</location>
        <topology evidence="1">Multi-pass membrane protein</topology>
    </subcellularLocation>
</comment>
<name>A0A9Q8SRW6_9PEZI</name>
<dbReference type="Pfam" id="PF00005">
    <property type="entry name" value="ABC_tran"/>
    <property type="match status" value="2"/>
</dbReference>
<dbReference type="InterPro" id="IPR027417">
    <property type="entry name" value="P-loop_NTPase"/>
</dbReference>
<dbReference type="GO" id="GO:0015421">
    <property type="term" value="F:ABC-type oligopeptide transporter activity"/>
    <property type="evidence" value="ECO:0007669"/>
    <property type="project" value="TreeGrafter"/>
</dbReference>
<feature type="region of interest" description="Disordered" evidence="16">
    <location>
        <begin position="1461"/>
        <end position="1522"/>
    </location>
</feature>
<dbReference type="Gene3D" id="3.40.50.300">
    <property type="entry name" value="P-loop containing nucleotide triphosphate hydrolases"/>
    <property type="match status" value="2"/>
</dbReference>
<feature type="domain" description="ABC transporter" evidence="18">
    <location>
        <begin position="377"/>
        <end position="622"/>
    </location>
</feature>
<feature type="binding site" evidence="14">
    <location>
        <position position="2143"/>
    </location>
    <ligand>
        <name>Mg(2+)</name>
        <dbReference type="ChEBI" id="CHEBI:18420"/>
    </ligand>
</feature>
<feature type="binding site" evidence="14">
    <location>
        <position position="2152"/>
    </location>
    <ligand>
        <name>Zn(2+)</name>
        <dbReference type="ChEBI" id="CHEBI:29105"/>
        <label>2</label>
    </ligand>
</feature>
<evidence type="ECO:0000259" key="18">
    <source>
        <dbReference type="PROSITE" id="PS50893"/>
    </source>
</evidence>
<feature type="binding site" evidence="14">
    <location>
        <position position="1880"/>
    </location>
    <ligand>
        <name>Mg(2+)</name>
        <dbReference type="ChEBI" id="CHEBI:18420"/>
    </ligand>
</feature>
<dbReference type="InterPro" id="IPR003439">
    <property type="entry name" value="ABC_transporter-like_ATP-bd"/>
</dbReference>
<evidence type="ECO:0000256" key="2">
    <source>
        <dbReference type="ARBA" id="ARBA00004308"/>
    </source>
</evidence>
<keyword evidence="10 17" id="KW-1133">Transmembrane helix</keyword>
<dbReference type="GO" id="GO:0046872">
    <property type="term" value="F:metal ion binding"/>
    <property type="evidence" value="ECO:0007669"/>
    <property type="project" value="UniProtKB-KW"/>
</dbReference>
<keyword evidence="9" id="KW-0067">ATP-binding</keyword>
<comment type="cofactor">
    <cofactor evidence="14">
        <name>Mg(2+)</name>
        <dbReference type="ChEBI" id="CHEBI:18420"/>
    </cofactor>
    <text evidence="14">Binds 1 Mg(2+) ion.</text>
</comment>
<feature type="transmembrane region" description="Helical" evidence="17">
    <location>
        <begin position="705"/>
        <end position="728"/>
    </location>
</feature>
<feature type="active site" description="Phosphoserine intermediate" evidence="13">
    <location>
        <position position="1929"/>
    </location>
</feature>
<feature type="transmembrane region" description="Helical" evidence="17">
    <location>
        <begin position="319"/>
        <end position="338"/>
    </location>
</feature>
<dbReference type="GO" id="GO:0004035">
    <property type="term" value="F:alkaline phosphatase activity"/>
    <property type="evidence" value="ECO:0007669"/>
    <property type="project" value="UniProtKB-EC"/>
</dbReference>
<dbReference type="SUPFAM" id="SSF53649">
    <property type="entry name" value="Alkaline phosphatase-like"/>
    <property type="match status" value="1"/>
</dbReference>
<dbReference type="InterPro" id="IPR017850">
    <property type="entry name" value="Alkaline_phosphatase_core_sf"/>
</dbReference>
<keyword evidence="14" id="KW-0479">Metal-binding</keyword>
<dbReference type="SMART" id="SM00382">
    <property type="entry name" value="AAA"/>
    <property type="match status" value="2"/>
</dbReference>
<feature type="compositionally biased region" description="Polar residues" evidence="16">
    <location>
        <begin position="1468"/>
        <end position="1520"/>
    </location>
</feature>
<dbReference type="Gene3D" id="1.20.1560.10">
    <property type="entry name" value="ABC transporter type 1, transmembrane domain"/>
    <property type="match status" value="1"/>
</dbReference>
<keyword evidence="6 17" id="KW-0812">Transmembrane</keyword>
<feature type="domain" description="ABC transmembrane type-1" evidence="19">
    <location>
        <begin position="708"/>
        <end position="995"/>
    </location>
</feature>
<feature type="binding site" evidence="14">
    <location>
        <position position="2194"/>
    </location>
    <ligand>
        <name>Zn(2+)</name>
        <dbReference type="ChEBI" id="CHEBI:29105"/>
        <label>2</label>
    </ligand>
</feature>
<evidence type="ECO:0000256" key="16">
    <source>
        <dbReference type="SAM" id="MobiDB-lite"/>
    </source>
</evidence>
<dbReference type="SUPFAM" id="SSF52540">
    <property type="entry name" value="P-loop containing nucleoside triphosphate hydrolases"/>
    <property type="match status" value="2"/>
</dbReference>
<comment type="similarity">
    <text evidence="3">Belongs to the ABC transporter superfamily. ABCB family. Multidrug resistance exporter (TC 3.A.1.201) subfamily.</text>
</comment>
<organism evidence="20 21">
    <name type="scientific">Colletotrichum lupini</name>
    <dbReference type="NCBI Taxonomy" id="145971"/>
    <lineage>
        <taxon>Eukaryota</taxon>
        <taxon>Fungi</taxon>
        <taxon>Dikarya</taxon>
        <taxon>Ascomycota</taxon>
        <taxon>Pezizomycotina</taxon>
        <taxon>Sordariomycetes</taxon>
        <taxon>Hypocreomycetidae</taxon>
        <taxon>Glomerellales</taxon>
        <taxon>Glomerellaceae</taxon>
        <taxon>Colletotrichum</taxon>
        <taxon>Colletotrichum acutatum species complex</taxon>
    </lineage>
</organism>
<sequence length="2453" mass="268493">MGAEKKEHTPAEDTVAAIASPNEAVKAEGGAFKAYLRIFSFGGPFEKLLQTIAIICALGAGAGVALQNLIFGSFVTTIQDFTTGQSTPQHFRNEVSKLALYFVYLGIARFVLAYGYISLTTFSAYRITRNIRHAYLHAALRQEVAFYDIGSGGSIATQAISNGRLIQVGIAEKLAMTFQGLAVFVTAFIIAFVTQWKLTLIVCCIAPLVLIVMGVVSTIEAGLETKILDIYAQAGSFSEGILSSARTVHAFEIRSRLVQKFDRFLEDAHRIGNKKSALFGVLFSFEYFVIYAGFALAFWQGIHMLNRGEITESGDIFTVLLSVVIGATSLTMLAPYIIEFTRAASAAAQLFKLIDRVSEINPFDKSGHQPTETVGVVNLENVSFEYPTRPGVTVLDNYSLHVPAGKVTALVGSSGSGKSTIIGLIERWYNPKSGTIKLDGQPIDQLNLNWLRKNVRLVQQEPVLFQGTVFDNIANGLVGTPWESSPREEQLRRVQDAAKIAFAHDFVSQLPEGYDTMIGERGGLLSGGQKQRVAIARSIISEPKVLLLDEATSALDPHAEGVVQQALDKAAEGRTTIVIAHKLATIRKADNIVVMNKGAIVEQGTHEGLLAQGGAYTRLVRAQNLNVAEEGSITETEEDDDEAVTAAAAAGKEDIELTKTMSRYRTTDQTRMEAQKERDNFDHYKPIGLISVVIRMVRETPELKWAYLATLLAVIVAAGAFPGQSFVIANLVDVFTMTGSEMITKGNFYSLMFFVLALGVLCCYFVMGWATNVIAQGLNHKLRRQSLNDFLRQDLQFFDRVENNTGALASRLESNPQAILELMGFNIGLILISSLNVIACGILAIATTWKLGLVVVLAGMPPLVSSGYIKVRLDSRLDTKTSKRYSASAAIASESVTAIRTVSSLAIEESVLKRYTDELDNAVRASTGPLFVMTVAFGLTQAIEYFFMALGFWYGCRLLSFNEITMYQFFVAFMGTFFSGQAASQLFQYSSSMTKGINAANYLFWLHDLQPSIQETPQNRDAAPKAGASVDFQQLRFSYPLRPEAHVLRAVDLEIKKGQFVALVGASGCGKSTMIAMLERFYDPTTGSIVIDGDAALSDLNPRLYRHIVALVQQEPTLFQGSIRENISLGIDAESLDEIVPDTQIEAACRAANAWDFVSSLPEGLATPCGSSGMQLSGGQRQRIAIARALIRQPKILLLDEATSALDTESEKIVQRALEEAARDGERITVAVAHRLSTVKDADVICVFYGGRIVEKGTHAQLVAKGGMYKQMCEAQNLDCCIFGLGVERLTPPIEHGVWETGFLYDYLTRNCATQSITDPLPLTEMMIIPNGGTCQKCADFQPRGFGQDTTAQSTMPLAQTSIGENAAWSELAFYATSRKRAPQRGLRNKKQVHWKAKESFFTSWRSSGGPSELVPSSFLAFAQNITHNTFRQHTPFFKDHLGLLQAAAISQKHRHHLDQYLPAVNPGSPTYTGSQQPIRSANSPTGSDPTATVNSRLVPGTQTSRPTTTRPGLTNNSEPTPHDAVHLLCLLATHPTQRSQASSPIRRPSTPSFHLRSFFLLSRSSMISIISASPSNNKCLGVGKPEMAPTHHLKVRAETRASVAQNEPRPSAPVLSNRWDDAPRNLQLSHPELSSKYGTRERENPRTDRVFLSCSRWGTFGGRESFRSNVPVKLVVPFFSSQRFIVLFWLYSAANSPRGHTKMVKLNPLAAVLAAASLSSLASAQTYQRLGTCPDLGCVLPPDQSDFLPGQTFDLRVEVHAPVNGSEAFNNGVPDEAFKATIAKEGGAAKSLTEFFGLEEPKLEKWSFGWYEDLFAEDAKQKSVVNVASKIWRRLALYEPGNYVVTLTYYDGKKTTANWVVRPLATEKKAKNVIFFIGDGMTTNMVTAARLLGHKSINGKYQTSLALDKFPVIGHQMTHSIDSYITDSANSASALYSGHKSTVNAMGVYVDSSPDAFDDPKVETIVELIHRIWGSAWGAVSTAFIADATPIALTAHTRARSLYGPLIDQALNGITNYTWTKMTGPDVYLGGGAEQFYPGKGSYQGKDYYAAFADKGYSVALNKTSLEAADPNERILGIFTQGNLPVWLDRNVLTENLAKLSNDPTGNKSAAADVPGLKEMTLKAVETLHNRGGERGFFLMSEAASIDKQMHALDYDRALGDLLELDDTVKATLEKLEELGILEETLVVVSSDHGHGFDVFGNADTKYLAEQKDDRTKRKAVGVYANSGLSQYTVEQPGVSYNTGPNFPLNWSPRYAIAAGFGANPDRREDYKVHADGARTPAVAATNTTDYYANPKDAVDGFVVNGTLPTNEAQGVHSLTDVAVWARGPCQETFGGTYSNIDVFYKMANCLGLAQPKNATAPGAGTNITLVKNTPYDYRQTEESELLVDAMVFVDMDSQMDGRKRSLSARRRHRRRLVLRREYSLVELFMPRRPQNQVDEIVHDASREAAQT</sequence>
<feature type="binding site" evidence="14">
    <location>
        <position position="1990"/>
    </location>
    <ligand>
        <name>Mg(2+)</name>
        <dbReference type="ChEBI" id="CHEBI:18420"/>
    </ligand>
</feature>
<keyword evidence="14" id="KW-0460">Magnesium</keyword>
<dbReference type="Pfam" id="PF00664">
    <property type="entry name" value="ABC_membrane"/>
    <property type="match status" value="2"/>
</dbReference>
<evidence type="ECO:0000256" key="7">
    <source>
        <dbReference type="ARBA" id="ARBA00022737"/>
    </source>
</evidence>
<dbReference type="CDD" id="cd03249">
    <property type="entry name" value="ABC_MTABC3_MDL1_MDL2"/>
    <property type="match status" value="2"/>
</dbReference>
<feature type="binding site" evidence="14">
    <location>
        <position position="2193"/>
    </location>
    <ligand>
        <name>Zn(2+)</name>
        <dbReference type="ChEBI" id="CHEBI:29105"/>
        <label>2</label>
    </ligand>
</feature>
<evidence type="ECO:0000256" key="11">
    <source>
        <dbReference type="ARBA" id="ARBA00023136"/>
    </source>
</evidence>
<comment type="cofactor">
    <cofactor evidence="14">
        <name>Zn(2+)</name>
        <dbReference type="ChEBI" id="CHEBI:29105"/>
    </cofactor>
    <text evidence="14">Binds 2 Zn(2+) ions.</text>
</comment>
<dbReference type="GO" id="GO:0016887">
    <property type="term" value="F:ATP hydrolysis activity"/>
    <property type="evidence" value="ECO:0007669"/>
    <property type="project" value="InterPro"/>
</dbReference>
<gene>
    <name evidence="20" type="ORF">CLUP02_07792</name>
</gene>
<evidence type="ECO:0000313" key="21">
    <source>
        <dbReference type="Proteomes" id="UP000830671"/>
    </source>
</evidence>
<dbReference type="GeneID" id="73341795"/>
<feature type="binding site" evidence="14">
    <location>
        <position position="1988"/>
    </location>
    <ligand>
        <name>Mg(2+)</name>
        <dbReference type="ChEBI" id="CHEBI:18420"/>
    </ligand>
</feature>
<keyword evidence="7" id="KW-0677">Repeat</keyword>
<evidence type="ECO:0000256" key="8">
    <source>
        <dbReference type="ARBA" id="ARBA00022741"/>
    </source>
</evidence>
<dbReference type="PANTHER" id="PTHR43394">
    <property type="entry name" value="ATP-DEPENDENT PERMEASE MDL1, MITOCHONDRIAL"/>
    <property type="match status" value="1"/>
</dbReference>
<dbReference type="GO" id="GO:0090374">
    <property type="term" value="P:oligopeptide export from mitochondrion"/>
    <property type="evidence" value="ECO:0007669"/>
    <property type="project" value="TreeGrafter"/>
</dbReference>
<dbReference type="InterPro" id="IPR017871">
    <property type="entry name" value="ABC_transporter-like_CS"/>
</dbReference>
<dbReference type="RefSeq" id="XP_049143928.1">
    <property type="nucleotide sequence ID" value="XM_049286785.1"/>
</dbReference>
<reference evidence="20" key="1">
    <citation type="journal article" date="2021" name="Mol. Plant Microbe Interact.">
        <title>Complete Genome Sequence of the Plant-Pathogenic Fungus Colletotrichum lupini.</title>
        <authorList>
            <person name="Baroncelli R."/>
            <person name="Pensec F."/>
            <person name="Da Lio D."/>
            <person name="Boufleur T."/>
            <person name="Vicente I."/>
            <person name="Sarrocco S."/>
            <person name="Picot A."/>
            <person name="Baraldi E."/>
            <person name="Sukno S."/>
            <person name="Thon M."/>
            <person name="Le Floch G."/>
        </authorList>
    </citation>
    <scope>NUCLEOTIDE SEQUENCE</scope>
    <source>
        <strain evidence="20">IMI 504893</strain>
    </source>
</reference>
<feature type="binding site" evidence="14">
    <location>
        <position position="1880"/>
    </location>
    <ligand>
        <name>Zn(2+)</name>
        <dbReference type="ChEBI" id="CHEBI:29105"/>
        <label>2</label>
    </ligand>
</feature>
<feature type="transmembrane region" description="Helical" evidence="17">
    <location>
        <begin position="927"/>
        <end position="954"/>
    </location>
</feature>
<feature type="transmembrane region" description="Helical" evidence="17">
    <location>
        <begin position="277"/>
        <end position="299"/>
    </location>
</feature>
<dbReference type="FunFam" id="3.40.50.300:FF:000913">
    <property type="entry name" value="ABC multidrug transporter SitT"/>
    <property type="match status" value="1"/>
</dbReference>
<evidence type="ECO:0000256" key="4">
    <source>
        <dbReference type="ARBA" id="ARBA00012647"/>
    </source>
</evidence>
<dbReference type="GO" id="GO:0012505">
    <property type="term" value="C:endomembrane system"/>
    <property type="evidence" value="ECO:0007669"/>
    <property type="project" value="UniProtKB-SubCell"/>
</dbReference>
<dbReference type="EMBL" id="CP019476">
    <property type="protein sequence ID" value="UQC82305.1"/>
    <property type="molecule type" value="Genomic_DNA"/>
</dbReference>
<dbReference type="InterPro" id="IPR001952">
    <property type="entry name" value="Alkaline_phosphatase"/>
</dbReference>
<evidence type="ECO:0000256" key="6">
    <source>
        <dbReference type="ARBA" id="ARBA00022692"/>
    </source>
</evidence>
<feature type="domain" description="ABC transporter" evidence="18">
    <location>
        <begin position="1030"/>
        <end position="1275"/>
    </location>
</feature>
<dbReference type="CDD" id="cd18577">
    <property type="entry name" value="ABC_6TM_Pgp_ABCB1_D1_like"/>
    <property type="match status" value="1"/>
</dbReference>
<evidence type="ECO:0000313" key="20">
    <source>
        <dbReference type="EMBL" id="UQC82305.1"/>
    </source>
</evidence>
<proteinExistence type="inferred from homology"/>
<feature type="region of interest" description="Disordered" evidence="16">
    <location>
        <begin position="1601"/>
        <end position="1621"/>
    </location>
</feature>
<dbReference type="SUPFAM" id="SSF90123">
    <property type="entry name" value="ABC transporter transmembrane region"/>
    <property type="match status" value="2"/>
</dbReference>
<dbReference type="InterPro" id="IPR036640">
    <property type="entry name" value="ABC1_TM_sf"/>
</dbReference>
<evidence type="ECO:0000259" key="19">
    <source>
        <dbReference type="PROSITE" id="PS50929"/>
    </source>
</evidence>
<dbReference type="PROSITE" id="PS50929">
    <property type="entry name" value="ABC_TM1F"/>
    <property type="match status" value="2"/>
</dbReference>
<feature type="transmembrane region" description="Helical" evidence="17">
    <location>
        <begin position="52"/>
        <end position="78"/>
    </location>
</feature>
<keyword evidence="12" id="KW-0325">Glycoprotein</keyword>
<evidence type="ECO:0000256" key="14">
    <source>
        <dbReference type="PIRSR" id="PIRSR601952-2"/>
    </source>
</evidence>
<dbReference type="FunFam" id="1.20.1560.10:FF:000057">
    <property type="entry name" value="ABC multidrug transporter SitT"/>
    <property type="match status" value="1"/>
</dbReference>
<dbReference type="Pfam" id="PF00245">
    <property type="entry name" value="Alk_phosphatase"/>
    <property type="match status" value="1"/>
</dbReference>
<dbReference type="GO" id="GO:0005743">
    <property type="term" value="C:mitochondrial inner membrane"/>
    <property type="evidence" value="ECO:0007669"/>
    <property type="project" value="TreeGrafter"/>
</dbReference>
<feature type="binding site" evidence="14">
    <location>
        <position position="2318"/>
    </location>
    <ligand>
        <name>Zn(2+)</name>
        <dbReference type="ChEBI" id="CHEBI:29105"/>
        <label>2</label>
    </ligand>
</feature>
<dbReference type="Gene3D" id="3.40.720.10">
    <property type="entry name" value="Alkaline Phosphatase, subunit A"/>
    <property type="match status" value="1"/>
</dbReference>
<evidence type="ECO:0000256" key="13">
    <source>
        <dbReference type="PIRSR" id="PIRSR601952-1"/>
    </source>
</evidence>
<dbReference type="KEGG" id="clup:CLUP02_07792"/>
<evidence type="ECO:0000256" key="12">
    <source>
        <dbReference type="ARBA" id="ARBA00023180"/>
    </source>
</evidence>